<dbReference type="InParanoid" id="A0A151ZCC6"/>
<gene>
    <name evidence="2" type="ORF">DLAC_07356</name>
</gene>
<dbReference type="AlphaFoldDB" id="A0A151ZCC6"/>
<feature type="compositionally biased region" description="Acidic residues" evidence="1">
    <location>
        <begin position="163"/>
        <end position="196"/>
    </location>
</feature>
<proteinExistence type="predicted"/>
<evidence type="ECO:0000256" key="1">
    <source>
        <dbReference type="SAM" id="MobiDB-lite"/>
    </source>
</evidence>
<organism evidence="2 3">
    <name type="scientific">Tieghemostelium lacteum</name>
    <name type="common">Slime mold</name>
    <name type="synonym">Dictyostelium lacteum</name>
    <dbReference type="NCBI Taxonomy" id="361077"/>
    <lineage>
        <taxon>Eukaryota</taxon>
        <taxon>Amoebozoa</taxon>
        <taxon>Evosea</taxon>
        <taxon>Eumycetozoa</taxon>
        <taxon>Dictyostelia</taxon>
        <taxon>Dictyosteliales</taxon>
        <taxon>Raperosteliaceae</taxon>
        <taxon>Tieghemostelium</taxon>
    </lineage>
</organism>
<feature type="compositionally biased region" description="Acidic residues" evidence="1">
    <location>
        <begin position="210"/>
        <end position="220"/>
    </location>
</feature>
<reference evidence="2 3" key="1">
    <citation type="submission" date="2015-12" db="EMBL/GenBank/DDBJ databases">
        <title>Dictyostelia acquired genes for synthesis and detection of signals that induce cell-type specialization by lateral gene transfer from prokaryotes.</title>
        <authorList>
            <person name="Gloeckner G."/>
            <person name="Schaap P."/>
        </authorList>
    </citation>
    <scope>NUCLEOTIDE SEQUENCE [LARGE SCALE GENOMIC DNA]</scope>
    <source>
        <strain evidence="2 3">TK</strain>
    </source>
</reference>
<name>A0A151ZCC6_TIELA</name>
<dbReference type="EMBL" id="LODT01000034">
    <property type="protein sequence ID" value="KYQ91589.1"/>
    <property type="molecule type" value="Genomic_DNA"/>
</dbReference>
<keyword evidence="3" id="KW-1185">Reference proteome</keyword>
<feature type="region of interest" description="Disordered" evidence="1">
    <location>
        <begin position="135"/>
        <end position="289"/>
    </location>
</feature>
<evidence type="ECO:0000313" key="3">
    <source>
        <dbReference type="Proteomes" id="UP000076078"/>
    </source>
</evidence>
<sequence length="289" mass="33502">MKFFGELILQERGKDIYSVTLPHNKTLIGNNKNKCGIIIEPLKGGDEFVFGVHAKFQVYYAGGKIQNAYLTNMAGDNSAIIIDGQYTFDIKKRELEIPHHSTFKIGSYQFKYSKDKTNIPPLKKYKEVKFNDTLYNNNISSPKKKNEEEVEDEEKEKSSQEQEEKEEEEEGEEEDIEKSSQEEEEDEEEKEEDEDDHVNTDKQEEKSSQEEEEEEVDEEVIPEKPKKPISKNVTKRVLTPISSPKKNNKRKEIDNVSPSKNIKKLKGSQETSQTHIILPKTSPKIRPRY</sequence>
<feature type="compositionally biased region" description="Basic and acidic residues" evidence="1">
    <location>
        <begin position="197"/>
        <end position="209"/>
    </location>
</feature>
<dbReference type="Proteomes" id="UP000076078">
    <property type="component" value="Unassembled WGS sequence"/>
</dbReference>
<accession>A0A151ZCC6</accession>
<comment type="caution">
    <text evidence="2">The sequence shown here is derived from an EMBL/GenBank/DDBJ whole genome shotgun (WGS) entry which is preliminary data.</text>
</comment>
<evidence type="ECO:0000313" key="2">
    <source>
        <dbReference type="EMBL" id="KYQ91589.1"/>
    </source>
</evidence>
<protein>
    <submittedName>
        <fullName evidence="2">HAM group protein</fullName>
    </submittedName>
</protein>